<dbReference type="InterPro" id="IPR036043">
    <property type="entry name" value="Phosphoglycerate_kinase_sf"/>
</dbReference>
<gene>
    <name evidence="13 17" type="primary">pgk</name>
    <name evidence="17" type="ORF">GIX79_01470</name>
</gene>
<dbReference type="SUPFAM" id="SSF53748">
    <property type="entry name" value="Phosphoglycerate kinase"/>
    <property type="match status" value="1"/>
</dbReference>
<evidence type="ECO:0000256" key="1">
    <source>
        <dbReference type="ARBA" id="ARBA00000642"/>
    </source>
</evidence>
<dbReference type="EMBL" id="WJMV01000002">
    <property type="protein sequence ID" value="MRG74449.1"/>
    <property type="molecule type" value="Genomic_DNA"/>
</dbReference>
<dbReference type="InterPro" id="IPR015824">
    <property type="entry name" value="Phosphoglycerate_kinase_N"/>
</dbReference>
<dbReference type="GO" id="GO:0005829">
    <property type="term" value="C:cytosol"/>
    <property type="evidence" value="ECO:0007669"/>
    <property type="project" value="TreeGrafter"/>
</dbReference>
<comment type="subunit">
    <text evidence="13">Monomer.</text>
</comment>
<dbReference type="PIRSF" id="PIRSF000724">
    <property type="entry name" value="Pgk"/>
    <property type="match status" value="1"/>
</dbReference>
<comment type="subcellular location">
    <subcellularLocation>
        <location evidence="2 13">Cytoplasm</location>
    </subcellularLocation>
</comment>
<feature type="binding site" evidence="13 15">
    <location>
        <begin position="357"/>
        <end position="360"/>
    </location>
    <ligand>
        <name>ATP</name>
        <dbReference type="ChEBI" id="CHEBI:30616"/>
    </ligand>
</feature>
<dbReference type="GO" id="GO:0006096">
    <property type="term" value="P:glycolytic process"/>
    <property type="evidence" value="ECO:0007669"/>
    <property type="project" value="UniProtKB-UniRule"/>
</dbReference>
<evidence type="ECO:0000256" key="14">
    <source>
        <dbReference type="PIRSR" id="PIRSR000724-1"/>
    </source>
</evidence>
<feature type="binding site" evidence="13">
    <location>
        <position position="119"/>
    </location>
    <ligand>
        <name>substrate</name>
    </ligand>
</feature>
<dbReference type="FunFam" id="3.40.50.1260:FF:000008">
    <property type="entry name" value="Phosphoglycerate kinase"/>
    <property type="match status" value="1"/>
</dbReference>
<evidence type="ECO:0000256" key="12">
    <source>
        <dbReference type="ARBA" id="ARBA00023152"/>
    </source>
</evidence>
<keyword evidence="9 13" id="KW-0547">Nucleotide-binding</keyword>
<dbReference type="InterPro" id="IPR015911">
    <property type="entry name" value="Phosphoglycerate_kinase_CS"/>
</dbReference>
<keyword evidence="12 13" id="KW-0324">Glycolysis</keyword>
<dbReference type="RefSeq" id="WP_019253272.1">
    <property type="nucleotide sequence ID" value="NZ_JAVRDL010000001.1"/>
</dbReference>
<evidence type="ECO:0000256" key="4">
    <source>
        <dbReference type="ARBA" id="ARBA00008982"/>
    </source>
</evidence>
<dbReference type="GO" id="GO:0006094">
    <property type="term" value="P:gluconeogenesis"/>
    <property type="evidence" value="ECO:0007669"/>
    <property type="project" value="TreeGrafter"/>
</dbReference>
<dbReference type="PROSITE" id="PS00111">
    <property type="entry name" value="PGLYCERATE_KINASE"/>
    <property type="match status" value="1"/>
</dbReference>
<dbReference type="GO" id="GO:0043531">
    <property type="term" value="F:ADP binding"/>
    <property type="evidence" value="ECO:0007669"/>
    <property type="project" value="TreeGrafter"/>
</dbReference>
<dbReference type="Proteomes" id="UP000452188">
    <property type="component" value="Unassembled WGS sequence"/>
</dbReference>
<feature type="binding site" evidence="14">
    <location>
        <position position="36"/>
    </location>
    <ligand>
        <name>(2R)-3-phosphoglycerate</name>
        <dbReference type="ChEBI" id="CHEBI:58272"/>
    </ligand>
</feature>
<feature type="binding site" evidence="13 15">
    <location>
        <position position="212"/>
    </location>
    <ligand>
        <name>ATP</name>
        <dbReference type="ChEBI" id="CHEBI:30616"/>
    </ligand>
</feature>
<feature type="binding site" evidence="13 14">
    <location>
        <begin position="21"/>
        <end position="23"/>
    </location>
    <ligand>
        <name>substrate</name>
    </ligand>
</feature>
<accession>A0A244CIJ5</accession>
<dbReference type="Gene3D" id="3.40.50.1260">
    <property type="entry name" value="Phosphoglycerate kinase, N-terminal domain"/>
    <property type="match status" value="2"/>
</dbReference>
<feature type="binding site" evidence="14">
    <location>
        <position position="160"/>
    </location>
    <ligand>
        <name>(2R)-3-phosphoglycerate</name>
        <dbReference type="ChEBI" id="CHEBI:58272"/>
    </ligand>
</feature>
<evidence type="ECO:0000256" key="8">
    <source>
        <dbReference type="ARBA" id="ARBA00022679"/>
    </source>
</evidence>
<dbReference type="AlphaFoldDB" id="A0A244CIJ5"/>
<evidence type="ECO:0000256" key="9">
    <source>
        <dbReference type="ARBA" id="ARBA00022741"/>
    </source>
</evidence>
<evidence type="ECO:0000256" key="3">
    <source>
        <dbReference type="ARBA" id="ARBA00004838"/>
    </source>
</evidence>
<organism evidence="17 18">
    <name type="scientific">Limosilactobacillus reuteri</name>
    <name type="common">Lactobacillus reuteri</name>
    <dbReference type="NCBI Taxonomy" id="1598"/>
    <lineage>
        <taxon>Bacteria</taxon>
        <taxon>Bacillati</taxon>
        <taxon>Bacillota</taxon>
        <taxon>Bacilli</taxon>
        <taxon>Lactobacillales</taxon>
        <taxon>Lactobacillaceae</taxon>
        <taxon>Limosilactobacillus</taxon>
    </lineage>
</organism>
<keyword evidence="8 13" id="KW-0808">Transferase</keyword>
<keyword evidence="7 13" id="KW-0963">Cytoplasm</keyword>
<evidence type="ECO:0000256" key="7">
    <source>
        <dbReference type="ARBA" id="ARBA00022490"/>
    </source>
</evidence>
<feature type="binding site" evidence="13 15">
    <location>
        <position position="330"/>
    </location>
    <ligand>
        <name>ATP</name>
        <dbReference type="ChEBI" id="CHEBI:30616"/>
    </ligand>
</feature>
<evidence type="ECO:0000256" key="13">
    <source>
        <dbReference type="HAMAP-Rule" id="MF_00145"/>
    </source>
</evidence>
<dbReference type="PRINTS" id="PR00477">
    <property type="entry name" value="PHGLYCKINASE"/>
</dbReference>
<dbReference type="EC" id="2.7.2.3" evidence="5 13"/>
<dbReference type="PANTHER" id="PTHR11406:SF23">
    <property type="entry name" value="PHOSPHOGLYCERATE KINASE 1, CHLOROPLASTIC-RELATED"/>
    <property type="match status" value="1"/>
</dbReference>
<feature type="binding site" evidence="14">
    <location>
        <position position="119"/>
    </location>
    <ligand>
        <name>(2R)-3-phosphoglycerate</name>
        <dbReference type="ChEBI" id="CHEBI:58272"/>
    </ligand>
</feature>
<evidence type="ECO:0000256" key="11">
    <source>
        <dbReference type="ARBA" id="ARBA00022840"/>
    </source>
</evidence>
<evidence type="ECO:0000256" key="2">
    <source>
        <dbReference type="ARBA" id="ARBA00004496"/>
    </source>
</evidence>
<feature type="binding site" evidence="13">
    <location>
        <position position="160"/>
    </location>
    <ligand>
        <name>substrate</name>
    </ligand>
</feature>
<evidence type="ECO:0000256" key="5">
    <source>
        <dbReference type="ARBA" id="ARBA00013061"/>
    </source>
</evidence>
<dbReference type="HAMAP" id="MF_00145">
    <property type="entry name" value="Phosphoglyc_kinase"/>
    <property type="match status" value="1"/>
</dbReference>
<reference evidence="17 18" key="1">
    <citation type="submission" date="2019-11" db="EMBL/GenBank/DDBJ databases">
        <title>Draft genome sequence of 12 host-associated Lactobacillus reuteri rodent strains.</title>
        <authorList>
            <person name="Zhang S."/>
            <person name="Ozcam M."/>
            <person name="Van Pijkeren J.P."/>
        </authorList>
    </citation>
    <scope>NUCLEOTIDE SEQUENCE [LARGE SCALE GENOMIC DNA]</scope>
    <source>
        <strain evidence="17 18">6799jm-1</strain>
    </source>
</reference>
<evidence type="ECO:0000313" key="17">
    <source>
        <dbReference type="EMBL" id="MRG74449.1"/>
    </source>
</evidence>
<comment type="caution">
    <text evidence="17">The sequence shown here is derived from an EMBL/GenBank/DDBJ whole genome shotgun (WGS) entry which is preliminary data.</text>
</comment>
<dbReference type="PANTHER" id="PTHR11406">
    <property type="entry name" value="PHOSPHOGLYCERATE KINASE"/>
    <property type="match status" value="1"/>
</dbReference>
<comment type="caution">
    <text evidence="13">Lacks conserved residue(s) required for the propagation of feature annotation.</text>
</comment>
<name>A0A244CIJ5_LIMRT</name>
<keyword evidence="11 13" id="KW-0067">ATP-binding</keyword>
<evidence type="ECO:0000313" key="18">
    <source>
        <dbReference type="Proteomes" id="UP000452188"/>
    </source>
</evidence>
<dbReference type="GO" id="GO:0004618">
    <property type="term" value="F:phosphoglycerate kinase activity"/>
    <property type="evidence" value="ECO:0007669"/>
    <property type="project" value="UniProtKB-UniRule"/>
</dbReference>
<proteinExistence type="inferred from homology"/>
<feature type="binding site" evidence="13 14">
    <location>
        <begin position="59"/>
        <end position="62"/>
    </location>
    <ligand>
        <name>substrate</name>
    </ligand>
</feature>
<evidence type="ECO:0000256" key="15">
    <source>
        <dbReference type="PIRSR" id="PIRSR000724-2"/>
    </source>
</evidence>
<dbReference type="CDD" id="cd00318">
    <property type="entry name" value="Phosphoglycerate_kinase"/>
    <property type="match status" value="1"/>
</dbReference>
<comment type="catalytic activity">
    <reaction evidence="1 13 16">
        <text>(2R)-3-phosphoglycerate + ATP = (2R)-3-phospho-glyceroyl phosphate + ADP</text>
        <dbReference type="Rhea" id="RHEA:14801"/>
        <dbReference type="ChEBI" id="CHEBI:30616"/>
        <dbReference type="ChEBI" id="CHEBI:57604"/>
        <dbReference type="ChEBI" id="CHEBI:58272"/>
        <dbReference type="ChEBI" id="CHEBI:456216"/>
        <dbReference type="EC" id="2.7.2.3"/>
    </reaction>
</comment>
<evidence type="ECO:0000256" key="16">
    <source>
        <dbReference type="RuleBase" id="RU000532"/>
    </source>
</evidence>
<evidence type="ECO:0000256" key="6">
    <source>
        <dbReference type="ARBA" id="ARBA00016471"/>
    </source>
</evidence>
<dbReference type="Pfam" id="PF00162">
    <property type="entry name" value="PGK"/>
    <property type="match status" value="1"/>
</dbReference>
<dbReference type="GO" id="GO:0005524">
    <property type="term" value="F:ATP binding"/>
    <property type="evidence" value="ECO:0007669"/>
    <property type="project" value="UniProtKB-KW"/>
</dbReference>
<feature type="binding site" evidence="13">
    <location>
        <position position="36"/>
    </location>
    <ligand>
        <name>substrate</name>
    </ligand>
</feature>
<sequence>MAKLTVEDLPLEGKKVLMRVDFNVPIKDGVVGDDNRIVAALPTIKYVIDHGGRAILFSHLGRIKKEEDKPGLSLRPVAERLSNLLNKPVTFVPVTEGKQLEDAIDNMKNGDVLLVQNTRYEDVKDGEYVKRESGNDPELGKYWASLGDVFVNDAFGTAHRKHASNVGIATNMPGKAAAGYLMEKEIKFLGDAVDNPERPFVAILGGAKVSDKIGVIDNLLDKADKIIIGGGMAYTFYAAKGIKVGNSLVEKDKIDVAKQILDKAGDKLVLPIDNVVADKFNNDADTKIVEGDIDDGWMALDIGPKSVEEFKNVLKDAKTVVWNGPMGVFEMPNFAKGTLEIGKFLGTLTDATTIVGGGDSTAAVKELGVADKLTHISTGGGASLTYLEGNELPGIAAISDK</sequence>
<comment type="pathway">
    <text evidence="3 13">Carbohydrate degradation; glycolysis; pyruvate from D-glyceraldehyde 3-phosphate: step 2/5.</text>
</comment>
<keyword evidence="10 13" id="KW-0418">Kinase</keyword>
<protein>
    <recommendedName>
        <fullName evidence="6 13">Phosphoglycerate kinase</fullName>
        <ecNumber evidence="5 13">2.7.2.3</ecNumber>
    </recommendedName>
</protein>
<dbReference type="FunFam" id="3.40.50.1260:FF:000007">
    <property type="entry name" value="Phosphoglycerate kinase"/>
    <property type="match status" value="1"/>
</dbReference>
<evidence type="ECO:0000256" key="10">
    <source>
        <dbReference type="ARBA" id="ARBA00022777"/>
    </source>
</evidence>
<dbReference type="InterPro" id="IPR001576">
    <property type="entry name" value="Phosphoglycerate_kinase"/>
</dbReference>
<comment type="similarity">
    <text evidence="4 13 16">Belongs to the phosphoglycerate kinase family.</text>
</comment>